<dbReference type="Pfam" id="PF00135">
    <property type="entry name" value="COesterase"/>
    <property type="match status" value="1"/>
</dbReference>
<feature type="region of interest" description="Disordered" evidence="4">
    <location>
        <begin position="51"/>
        <end position="71"/>
    </location>
</feature>
<evidence type="ECO:0000259" key="5">
    <source>
        <dbReference type="Pfam" id="PF00135"/>
    </source>
</evidence>
<reference evidence="6 7" key="1">
    <citation type="submission" date="2021-01" db="EMBL/GenBank/DDBJ databases">
        <title>Whole genome shotgun sequence of Plantactinospora endophytica NBRC 110450.</title>
        <authorList>
            <person name="Komaki H."/>
            <person name="Tamura T."/>
        </authorList>
    </citation>
    <scope>NUCLEOTIDE SEQUENCE [LARGE SCALE GENOMIC DNA]</scope>
    <source>
        <strain evidence="6 7">NBRC 110450</strain>
    </source>
</reference>
<dbReference type="Proteomes" id="UP000646749">
    <property type="component" value="Unassembled WGS sequence"/>
</dbReference>
<feature type="domain" description="Carboxylesterase type B" evidence="5">
    <location>
        <begin position="72"/>
        <end position="572"/>
    </location>
</feature>
<dbReference type="InterPro" id="IPR019826">
    <property type="entry name" value="Carboxylesterase_B_AS"/>
</dbReference>
<sequence>MRATIRAILARRTVPAEGRPARQRRTRVRALAVAVALTAAVGAGAVVLTGAAADPGEPDARRSDAGDRPTAAVVRTTAGTVRGSVAADHRTFAGIPYAAPPVGQLRWASPHPVAPWPGVRDATSPGMACAQLAGLPMDRPSDSEDCLYLNVTTPTVRPGAKLPVMVWLHGGHFLFGQGDVYGGRALAVPGDVVVVTPNYRLGPLGFLAHPALDRAPGQATSGNFGLEDQQAALRWVRDNAAAFGGDPGNVTLFGQSAGATSVCAHLAAPASAGLFDKVIIQSNSCTSPLPERQVAERQGATLVAELGCTDHPAGVAGCLRDRSPAELLAKAGYPGLGFDSGPSAGGSVLPVDPARALATGRFHRVPVLTGVTSDEYRAQLWGMERSGANCPDGPGTGRCALTERQYRAQLDATFGTNAPAVRARYPRGSYGSASEALAAVLTDHEYVRPTLDAAAQFAGYVPSYVYEFADRFAPWFAAEPAPSFPTGAYHLAELPYLFEVGYAAPLDPGQRALADEMVRYWTRFARTGDPNGPGSAAWAKYDDRSRYVQSLAPGRGGIGRTDLARNHRYDFWRSLG</sequence>
<dbReference type="PROSITE" id="PS00122">
    <property type="entry name" value="CARBOXYLESTERASE_B_1"/>
    <property type="match status" value="1"/>
</dbReference>
<comment type="similarity">
    <text evidence="1 3">Belongs to the type-B carboxylesterase/lipase family.</text>
</comment>
<evidence type="ECO:0000256" key="4">
    <source>
        <dbReference type="SAM" id="MobiDB-lite"/>
    </source>
</evidence>
<dbReference type="RefSeq" id="WP_203869961.1">
    <property type="nucleotide sequence ID" value="NZ_BONW01000039.1"/>
</dbReference>
<dbReference type="InterPro" id="IPR029058">
    <property type="entry name" value="AB_hydrolase_fold"/>
</dbReference>
<name>A0ABQ4EBF5_9ACTN</name>
<comment type="caution">
    <text evidence="6">The sequence shown here is derived from an EMBL/GenBank/DDBJ whole genome shotgun (WGS) entry which is preliminary data.</text>
</comment>
<evidence type="ECO:0000256" key="1">
    <source>
        <dbReference type="ARBA" id="ARBA00005964"/>
    </source>
</evidence>
<keyword evidence="7" id="KW-1185">Reference proteome</keyword>
<dbReference type="SUPFAM" id="SSF53474">
    <property type="entry name" value="alpha/beta-Hydrolases"/>
    <property type="match status" value="1"/>
</dbReference>
<feature type="compositionally biased region" description="Basic and acidic residues" evidence="4">
    <location>
        <begin position="58"/>
        <end position="67"/>
    </location>
</feature>
<dbReference type="InterPro" id="IPR050309">
    <property type="entry name" value="Type-B_Carboxylest/Lipase"/>
</dbReference>
<evidence type="ECO:0000256" key="2">
    <source>
        <dbReference type="ARBA" id="ARBA00022801"/>
    </source>
</evidence>
<dbReference type="EC" id="3.1.1.-" evidence="3"/>
<dbReference type="PANTHER" id="PTHR11559">
    <property type="entry name" value="CARBOXYLESTERASE"/>
    <property type="match status" value="1"/>
</dbReference>
<evidence type="ECO:0000313" key="6">
    <source>
        <dbReference type="EMBL" id="GIG91592.1"/>
    </source>
</evidence>
<dbReference type="GO" id="GO:0016787">
    <property type="term" value="F:hydrolase activity"/>
    <property type="evidence" value="ECO:0007669"/>
    <property type="project" value="UniProtKB-KW"/>
</dbReference>
<dbReference type="Gene3D" id="3.40.50.1820">
    <property type="entry name" value="alpha/beta hydrolase"/>
    <property type="match status" value="1"/>
</dbReference>
<gene>
    <name evidence="6" type="ORF">Pen02_65280</name>
</gene>
<organism evidence="6 7">
    <name type="scientific">Plantactinospora endophytica</name>
    <dbReference type="NCBI Taxonomy" id="673535"/>
    <lineage>
        <taxon>Bacteria</taxon>
        <taxon>Bacillati</taxon>
        <taxon>Actinomycetota</taxon>
        <taxon>Actinomycetes</taxon>
        <taxon>Micromonosporales</taxon>
        <taxon>Micromonosporaceae</taxon>
        <taxon>Plantactinospora</taxon>
    </lineage>
</organism>
<protein>
    <recommendedName>
        <fullName evidence="3">Carboxylic ester hydrolase</fullName>
        <ecNumber evidence="3">3.1.1.-</ecNumber>
    </recommendedName>
</protein>
<evidence type="ECO:0000313" key="7">
    <source>
        <dbReference type="Proteomes" id="UP000646749"/>
    </source>
</evidence>
<dbReference type="InterPro" id="IPR002018">
    <property type="entry name" value="CarbesteraseB"/>
</dbReference>
<accession>A0ABQ4EBF5</accession>
<proteinExistence type="inferred from homology"/>
<dbReference type="EMBL" id="BONW01000039">
    <property type="protein sequence ID" value="GIG91592.1"/>
    <property type="molecule type" value="Genomic_DNA"/>
</dbReference>
<evidence type="ECO:0000256" key="3">
    <source>
        <dbReference type="RuleBase" id="RU361235"/>
    </source>
</evidence>
<keyword evidence="2 3" id="KW-0378">Hydrolase</keyword>